<evidence type="ECO:0000313" key="2">
    <source>
        <dbReference type="EMBL" id="MDQ0478684.1"/>
    </source>
</evidence>
<evidence type="ECO:0000259" key="1">
    <source>
        <dbReference type="SMART" id="SM00834"/>
    </source>
</evidence>
<reference evidence="2 3" key="1">
    <citation type="submission" date="2023-07" db="EMBL/GenBank/DDBJ databases">
        <title>Genomic Encyclopedia of Type Strains, Phase IV (KMG-IV): sequencing the most valuable type-strain genomes for metagenomic binning, comparative biology and taxonomic classification.</title>
        <authorList>
            <person name="Goeker M."/>
        </authorList>
    </citation>
    <scope>NUCLEOTIDE SEQUENCE [LARGE SCALE GENOMIC DNA]</scope>
    <source>
        <strain evidence="2 3">DSM 1400</strain>
    </source>
</reference>
<dbReference type="NCBIfam" id="TIGR02605">
    <property type="entry name" value="CxxC_CxxC_SSSS"/>
    <property type="match status" value="1"/>
</dbReference>
<feature type="domain" description="Putative regulatory protein FmdB zinc ribbon" evidence="1">
    <location>
        <begin position="1"/>
        <end position="41"/>
    </location>
</feature>
<dbReference type="Proteomes" id="UP001224418">
    <property type="component" value="Unassembled WGS sequence"/>
</dbReference>
<dbReference type="EMBL" id="JAUSWN010000002">
    <property type="protein sequence ID" value="MDQ0478684.1"/>
    <property type="molecule type" value="Genomic_DNA"/>
</dbReference>
<dbReference type="RefSeq" id="WP_111944257.1">
    <property type="nucleotide sequence ID" value="NZ_BAAACJ010000008.1"/>
</dbReference>
<keyword evidence="3" id="KW-1185">Reference proteome</keyword>
<organism evidence="2 3">
    <name type="scientific">Hathewaya limosa</name>
    <name type="common">Clostridium limosum</name>
    <dbReference type="NCBI Taxonomy" id="1536"/>
    <lineage>
        <taxon>Bacteria</taxon>
        <taxon>Bacillati</taxon>
        <taxon>Bacillota</taxon>
        <taxon>Clostridia</taxon>
        <taxon>Eubacteriales</taxon>
        <taxon>Clostridiaceae</taxon>
        <taxon>Hathewaya</taxon>
    </lineage>
</organism>
<dbReference type="Gene3D" id="2.20.28.30">
    <property type="entry name" value="RNA polymerase ii, chain L"/>
    <property type="match status" value="1"/>
</dbReference>
<dbReference type="InterPro" id="IPR013429">
    <property type="entry name" value="Regulatory_FmdB_Zinc_ribbon"/>
</dbReference>
<dbReference type="SMART" id="SM00834">
    <property type="entry name" value="CxxC_CXXC_SSSS"/>
    <property type="match status" value="1"/>
</dbReference>
<accession>A0ABU0JNM3</accession>
<dbReference type="Pfam" id="PF09723">
    <property type="entry name" value="Zn_ribbon_8"/>
    <property type="match status" value="1"/>
</dbReference>
<name>A0ABU0JNM3_HATLI</name>
<evidence type="ECO:0000313" key="3">
    <source>
        <dbReference type="Proteomes" id="UP001224418"/>
    </source>
</evidence>
<gene>
    <name evidence="2" type="ORF">QOZ93_000393</name>
</gene>
<protein>
    <submittedName>
        <fullName evidence="2">FmdB family regulatory protein</fullName>
    </submittedName>
</protein>
<proteinExistence type="predicted"/>
<sequence>MPLIDFKCNDCEKEFFEIVKNSNEEVKCPECNSVNVKRLYKGKFYGKCEGKCNGNCGGCSGCH</sequence>
<comment type="caution">
    <text evidence="2">The sequence shown here is derived from an EMBL/GenBank/DDBJ whole genome shotgun (WGS) entry which is preliminary data.</text>
</comment>